<dbReference type="InterPro" id="IPR000148">
    <property type="entry name" value="Papilloma_E7"/>
</dbReference>
<keyword evidence="7 18" id="KW-0863">Zinc-finger</keyword>
<keyword evidence="2 18" id="KW-0244">Early protein</keyword>
<comment type="domain">
    <text evidence="18">The E7 terminal domain is an intrinsically disordered domain, whose flexibility and conformational transitions confer target adaptability to the oncoprotein. It allows adaptation to a variety of protein targets and exposes the PEST degradation sequence that regulates its turnover in the cell.</text>
</comment>
<keyword evidence="14 18" id="KW-1035">Host cytoplasm</keyword>
<dbReference type="HAMAP" id="MF_04004">
    <property type="entry name" value="PPV_E7"/>
    <property type="match status" value="1"/>
</dbReference>
<keyword evidence="10 18" id="KW-0805">Transcription regulation</keyword>
<keyword evidence="17 18" id="KW-1078">G1/S host cell cycle checkpoint dysregulation by virus</keyword>
<organism evidence="21">
    <name type="scientific">Tadarida brasiliensis papillomavirus</name>
    <dbReference type="NCBI Taxonomy" id="2507922"/>
    <lineage>
        <taxon>Viruses</taxon>
        <taxon>Monodnaviria</taxon>
        <taxon>Shotokuvirae</taxon>
        <taxon>Cossaviricota</taxon>
        <taxon>Papovaviricetes</taxon>
        <taxon>Zurhausenvirales</taxon>
        <taxon>Papillomaviridae</taxon>
    </lineage>
</organism>
<evidence type="ECO:0000256" key="17">
    <source>
        <dbReference type="ARBA" id="ARBA00023309"/>
    </source>
</evidence>
<keyword evidence="3 18" id="KW-1048">Host nucleus</keyword>
<evidence type="ECO:0000256" key="20">
    <source>
        <dbReference type="SAM" id="MobiDB-lite"/>
    </source>
</evidence>
<dbReference type="GO" id="GO:0006351">
    <property type="term" value="P:DNA-templated transcription"/>
    <property type="evidence" value="ECO:0007669"/>
    <property type="project" value="UniProtKB-UniRule"/>
</dbReference>
<dbReference type="PIRSF" id="PIRSF003407">
    <property type="entry name" value="Papvi_E7"/>
    <property type="match status" value="1"/>
</dbReference>
<keyword evidence="12 18" id="KW-0010">Activator</keyword>
<evidence type="ECO:0000256" key="8">
    <source>
        <dbReference type="ARBA" id="ARBA00022830"/>
    </source>
</evidence>
<feature type="short sequence motif" description="Nuclear export signal" evidence="18">
    <location>
        <begin position="84"/>
        <end position="92"/>
    </location>
</feature>
<keyword evidence="9 18" id="KW-0862">Zinc</keyword>
<dbReference type="GO" id="GO:0019904">
    <property type="term" value="F:protein domain specific binding"/>
    <property type="evidence" value="ECO:0007669"/>
    <property type="project" value="UniProtKB-UniRule"/>
</dbReference>
<evidence type="ECO:0000256" key="1">
    <source>
        <dbReference type="ARBA" id="ARBA00022504"/>
    </source>
</evidence>
<evidence type="ECO:0000256" key="12">
    <source>
        <dbReference type="ARBA" id="ARBA00023159"/>
    </source>
</evidence>
<evidence type="ECO:0000256" key="10">
    <source>
        <dbReference type="ARBA" id="ARBA00023015"/>
    </source>
</evidence>
<feature type="short sequence motif" description="LXCXE motif; interaction with host RB1 and TMEM173/STING" evidence="18">
    <location>
        <begin position="25"/>
        <end position="29"/>
    </location>
</feature>
<comment type="function">
    <text evidence="19">E7 protein has both transforming and trans-activating activities.</text>
</comment>
<evidence type="ECO:0000256" key="15">
    <source>
        <dbReference type="ARBA" id="ARBA00023258"/>
    </source>
</evidence>
<evidence type="ECO:0000256" key="4">
    <source>
        <dbReference type="ARBA" id="ARBA00022581"/>
    </source>
</evidence>
<keyword evidence="1 18" id="KW-1121">Modulation of host cell cycle by virus</keyword>
<evidence type="ECO:0000256" key="2">
    <source>
        <dbReference type="ARBA" id="ARBA00022518"/>
    </source>
</evidence>
<dbReference type="GO" id="GO:0039645">
    <property type="term" value="P:symbiont-mediated perturbation of host cell cycle G1/S transition checkpoint"/>
    <property type="evidence" value="ECO:0007669"/>
    <property type="project" value="UniProtKB-UniRule"/>
</dbReference>
<evidence type="ECO:0000256" key="5">
    <source>
        <dbReference type="ARBA" id="ARBA00022632"/>
    </source>
</evidence>
<evidence type="ECO:0000256" key="11">
    <source>
        <dbReference type="ARBA" id="ARBA00023125"/>
    </source>
</evidence>
<dbReference type="GO" id="GO:0052170">
    <property type="term" value="P:symbiont-mediated suppression of host innate immune response"/>
    <property type="evidence" value="ECO:0007669"/>
    <property type="project" value="UniProtKB-KW"/>
</dbReference>
<evidence type="ECO:0000256" key="6">
    <source>
        <dbReference type="ARBA" id="ARBA00022723"/>
    </source>
</evidence>
<dbReference type="GO" id="GO:0003677">
    <property type="term" value="F:DNA binding"/>
    <property type="evidence" value="ECO:0007669"/>
    <property type="project" value="UniProtKB-UniRule"/>
</dbReference>
<dbReference type="GO" id="GO:0008270">
    <property type="term" value="F:zinc ion binding"/>
    <property type="evidence" value="ECO:0007669"/>
    <property type="project" value="UniProtKB-KW"/>
</dbReference>
<dbReference type="Pfam" id="PF00527">
    <property type="entry name" value="E7"/>
    <property type="match status" value="1"/>
</dbReference>
<evidence type="ECO:0000256" key="18">
    <source>
        <dbReference type="HAMAP-Rule" id="MF_04004"/>
    </source>
</evidence>
<evidence type="ECO:0000256" key="3">
    <source>
        <dbReference type="ARBA" id="ARBA00022562"/>
    </source>
</evidence>
<accession>A0A411F029</accession>
<evidence type="ECO:0000256" key="19">
    <source>
        <dbReference type="PIRNR" id="PIRNR003407"/>
    </source>
</evidence>
<evidence type="ECO:0000256" key="13">
    <source>
        <dbReference type="ARBA" id="ARBA00023163"/>
    </source>
</evidence>
<reference evidence="21" key="1">
    <citation type="submission" date="2018-04" db="EMBL/GenBank/DDBJ databases">
        <authorList>
            <person name="Campos A.A.S."/>
            <person name="Franco A.C."/>
            <person name="Finoketti F."/>
            <person name="Nunes R.S."/>
            <person name="Roehe P.M."/>
        </authorList>
    </citation>
    <scope>NUCLEOTIDE SEQUENCE</scope>
    <source>
        <strain evidence="21">A5</strain>
    </source>
</reference>
<evidence type="ECO:0000313" key="21">
    <source>
        <dbReference type="EMBL" id="QBA85128.1"/>
    </source>
</evidence>
<proteinExistence type="inferred from homology"/>
<dbReference type="GO" id="GO:0042025">
    <property type="term" value="C:host cell nucleus"/>
    <property type="evidence" value="ECO:0007669"/>
    <property type="project" value="UniProtKB-SubCell"/>
</dbReference>
<evidence type="ECO:0000256" key="14">
    <source>
        <dbReference type="ARBA" id="ARBA00023200"/>
    </source>
</evidence>
<keyword evidence="4 18" id="KW-0945">Host-virus interaction</keyword>
<keyword evidence="16 18" id="KW-0899">Viral immunoevasion</keyword>
<comment type="subcellular location">
    <subcellularLocation>
        <location evidence="18">Host cytoplasm</location>
    </subcellularLocation>
    <subcellularLocation>
        <location evidence="18">Host nucleus</location>
    </subcellularLocation>
    <text evidence="18">Predominantly found in the host nucleus.</text>
</comment>
<dbReference type="SUPFAM" id="SSF161234">
    <property type="entry name" value="E7 C-terminal domain-like"/>
    <property type="match status" value="1"/>
</dbReference>
<comment type="function">
    <text evidence="18">Plays a role in viral genome replication by driving entry of quiescent cells into the cell cycle. Stimulation of progression from G1 to S phase allows the virus to efficiently use the cellular DNA replicating machinery to achieve viral genome replication. E7 protein has both transforming and trans-activating activities. Induces the disassembly of the E2F1 transcription factor from RB1, with subsequent transcriptional activation of E2F1-regulated S-phase genes. Interferes with host histone deacetylation mediated by HDAC1 and HDAC2, leading to transcription activation. Plays also a role in the inhibition of both antiviral and antiproliferative functions of host interferon alpha. Interaction with host TMEM173/STING impairs the ability of TMEM173/STING to sense cytosolic DNA and promote the production of type I interferon (IFN-alpha and IFN-beta).</text>
</comment>
<feature type="region of interest" description="Disordered" evidence="20">
    <location>
        <begin position="35"/>
        <end position="56"/>
    </location>
</feature>
<gene>
    <name evidence="18 21" type="primary">E7</name>
</gene>
<keyword evidence="11 18" id="KW-0238">DNA-binding</keyword>
<keyword evidence="15" id="KW-0922">Interferon antiviral system evasion</keyword>
<keyword evidence="8 18" id="KW-1114">Inhibition of host interferon signaling pathway by virus</keyword>
<comment type="subunit">
    <text evidence="18">Homodimer. Homooligomer. Interacts with host RB1; this interaction induces dissociation of RB1-E2F1 complex thereby disrupting RB1 activity. Interacts with host EP300; this interaction represses EP300 transcriptional activity. Interacts with protein E2; this interaction inhibits E7 oncogenic activity. Interacts with host TMEM173/STING; this interaction impairs the ability of TMEM173/STING to sense cytosolic DNA and promote the production of type I interferon (IFN-alpha and IFN-beta).</text>
</comment>
<evidence type="ECO:0000256" key="7">
    <source>
        <dbReference type="ARBA" id="ARBA00022771"/>
    </source>
</evidence>
<name>A0A411F029_9PAPI</name>
<dbReference type="Gene3D" id="3.30.160.330">
    <property type="match status" value="1"/>
</dbReference>
<sequence>MRGLQADIKEIILQQWGEEPENIDLRCSEVFDENDLAEEEQEQVPPVPTPSDSDSDADLFSVETACAFCSQVVTFVCKARDPGIRNLQSVLVTQDLEFTCWDCVREYGIEGLRQQ</sequence>
<comment type="similarity">
    <text evidence="18 19">Belongs to the papillomaviridae E7 protein family.</text>
</comment>
<evidence type="ECO:0000256" key="16">
    <source>
        <dbReference type="ARBA" id="ARBA00023280"/>
    </source>
</evidence>
<evidence type="ECO:0000256" key="9">
    <source>
        <dbReference type="ARBA" id="ARBA00022833"/>
    </source>
</evidence>
<comment type="caution">
    <text evidence="18">Lacks conserved residue(s) required for the propagation of feature annotation.</text>
</comment>
<dbReference type="GO" id="GO:0039502">
    <property type="term" value="P:symbiont-mediated suppression of host type I interferon-mediated signaling pathway"/>
    <property type="evidence" value="ECO:0007669"/>
    <property type="project" value="UniProtKB-UniRule"/>
</dbReference>
<dbReference type="GO" id="GO:0030430">
    <property type="term" value="C:host cell cytoplasm"/>
    <property type="evidence" value="ECO:0007669"/>
    <property type="project" value="UniProtKB-SubCell"/>
</dbReference>
<comment type="PTM">
    <text evidence="18">Highly phosphorylated.</text>
</comment>
<dbReference type="EMBL" id="MH230933">
    <property type="protein sequence ID" value="QBA85128.1"/>
    <property type="molecule type" value="Genomic_DNA"/>
</dbReference>
<dbReference type="GO" id="GO:0003700">
    <property type="term" value="F:DNA-binding transcription factor activity"/>
    <property type="evidence" value="ECO:0007669"/>
    <property type="project" value="UniProtKB-UniRule"/>
</dbReference>
<keyword evidence="6 18" id="KW-0479">Metal-binding</keyword>
<keyword evidence="5 18" id="KW-1090">Inhibition of host innate immune response by virus</keyword>
<protein>
    <recommendedName>
        <fullName evidence="18 19">Protein E7</fullName>
    </recommendedName>
</protein>
<keyword evidence="13 18" id="KW-0804">Transcription</keyword>